<dbReference type="RefSeq" id="WP_157297891.1">
    <property type="nucleotide sequence ID" value="NZ_BAAAZB010000005.1"/>
</dbReference>
<evidence type="ECO:0000313" key="3">
    <source>
        <dbReference type="Proteomes" id="UP000468388"/>
    </source>
</evidence>
<keyword evidence="1" id="KW-0812">Transmembrane</keyword>
<comment type="caution">
    <text evidence="2">The sequence shown here is derived from an EMBL/GenBank/DDBJ whole genome shotgun (WGS) entry which is preliminary data.</text>
</comment>
<gene>
    <name evidence="2" type="ORF">GO495_01235</name>
</gene>
<organism evidence="2 3">
    <name type="scientific">Chitinophaga oryziterrae</name>
    <dbReference type="NCBI Taxonomy" id="1031224"/>
    <lineage>
        <taxon>Bacteria</taxon>
        <taxon>Pseudomonadati</taxon>
        <taxon>Bacteroidota</taxon>
        <taxon>Chitinophagia</taxon>
        <taxon>Chitinophagales</taxon>
        <taxon>Chitinophagaceae</taxon>
        <taxon>Chitinophaga</taxon>
    </lineage>
</organism>
<proteinExistence type="predicted"/>
<feature type="transmembrane region" description="Helical" evidence="1">
    <location>
        <begin position="71"/>
        <end position="90"/>
    </location>
</feature>
<dbReference type="EMBL" id="WRXO01000001">
    <property type="protein sequence ID" value="MVT39192.1"/>
    <property type="molecule type" value="Genomic_DNA"/>
</dbReference>
<feature type="transmembrane region" description="Helical" evidence="1">
    <location>
        <begin position="233"/>
        <end position="251"/>
    </location>
</feature>
<keyword evidence="1" id="KW-0472">Membrane</keyword>
<accession>A0A6N8J4U5</accession>
<protein>
    <submittedName>
        <fullName evidence="2">ABC transporter permease subunit</fullName>
    </submittedName>
</protein>
<sequence>MLQIIKIEWLKVKTYRTFWILLGLAVIIIPASNLLVQDITSRIPKQVQSLLGTSAYDFPLVWQSVANVNSYTSAIFALLLLTLVTNEFTFKTHRQNVIDGWERKDFVFSKLFWVLALSVLAFVVSVLTALFFGFFYGTSAFNMEGFYYLGYYFLQILLSLCLALLTGILVKRAGLAIVLYLGYVMIFEQLLVVTLKRFWGSVGGLLPLQTADELLPFPLIGKMLPGVQQYDNMVYLIALLGYIAVALWLIFRRLLKADL</sequence>
<keyword evidence="1" id="KW-1133">Transmembrane helix</keyword>
<dbReference type="PANTHER" id="PTHR37305:SF1">
    <property type="entry name" value="MEMBRANE PROTEIN"/>
    <property type="match status" value="1"/>
</dbReference>
<evidence type="ECO:0000256" key="1">
    <source>
        <dbReference type="SAM" id="Phobius"/>
    </source>
</evidence>
<name>A0A6N8J4U5_9BACT</name>
<evidence type="ECO:0000313" key="2">
    <source>
        <dbReference type="EMBL" id="MVT39192.1"/>
    </source>
</evidence>
<dbReference type="OrthoDB" id="1452202at2"/>
<feature type="transmembrane region" description="Helical" evidence="1">
    <location>
        <begin position="18"/>
        <end position="36"/>
    </location>
</feature>
<keyword evidence="3" id="KW-1185">Reference proteome</keyword>
<feature type="transmembrane region" description="Helical" evidence="1">
    <location>
        <begin position="111"/>
        <end position="136"/>
    </location>
</feature>
<dbReference type="PANTHER" id="PTHR37305">
    <property type="entry name" value="INTEGRAL MEMBRANE PROTEIN-RELATED"/>
    <property type="match status" value="1"/>
</dbReference>
<feature type="transmembrane region" description="Helical" evidence="1">
    <location>
        <begin position="148"/>
        <end position="170"/>
    </location>
</feature>
<dbReference type="AlphaFoldDB" id="A0A6N8J4U5"/>
<reference evidence="2 3" key="1">
    <citation type="submission" date="2019-12" db="EMBL/GenBank/DDBJ databases">
        <title>The draft genomic sequence of strain Chitinophaga oryziterrae JCM 16595.</title>
        <authorList>
            <person name="Zhang X."/>
        </authorList>
    </citation>
    <scope>NUCLEOTIDE SEQUENCE [LARGE SCALE GENOMIC DNA]</scope>
    <source>
        <strain evidence="2 3">JCM 16595</strain>
    </source>
</reference>
<dbReference type="Proteomes" id="UP000468388">
    <property type="component" value="Unassembled WGS sequence"/>
</dbReference>
<feature type="transmembrane region" description="Helical" evidence="1">
    <location>
        <begin position="177"/>
        <end position="199"/>
    </location>
</feature>
<dbReference type="Pfam" id="PF12730">
    <property type="entry name" value="ABC2_membrane_4"/>
    <property type="match status" value="1"/>
</dbReference>